<dbReference type="PATRIC" id="fig|1240687.3.peg.3693"/>
<accession>M6EZ26</accession>
<comment type="caution">
    <text evidence="1">The sequence shown here is derived from an EMBL/GenBank/DDBJ whole genome shotgun (WGS) entry which is preliminary data.</text>
</comment>
<dbReference type="AlphaFoldDB" id="M6EZ26"/>
<dbReference type="Proteomes" id="UP000011980">
    <property type="component" value="Unassembled WGS sequence"/>
</dbReference>
<reference evidence="1 2" key="1">
    <citation type="submission" date="2013-01" db="EMBL/GenBank/DDBJ databases">
        <authorList>
            <person name="Harkins D.M."/>
            <person name="Durkin A.S."/>
            <person name="Brinkac L.M."/>
            <person name="Haft D.H."/>
            <person name="Selengut J.D."/>
            <person name="Sanka R."/>
            <person name="DePew J."/>
            <person name="Purushe J."/>
            <person name="Galloway R.L."/>
            <person name="Vinetz J.M."/>
            <person name="Sutton G.G."/>
            <person name="Nierman W.C."/>
            <person name="Fouts D.E."/>
        </authorList>
    </citation>
    <scope>NUCLEOTIDE SEQUENCE [LARGE SCALE GENOMIC DNA]</scope>
    <source>
        <strain evidence="1 2">Nikolaevo</strain>
    </source>
</reference>
<evidence type="ECO:0000313" key="2">
    <source>
        <dbReference type="Proteomes" id="UP000011980"/>
    </source>
</evidence>
<organism evidence="1 2">
    <name type="scientific">Leptospira kirschneri serovar Bulgarica str. Nikolaevo</name>
    <dbReference type="NCBI Taxonomy" id="1240687"/>
    <lineage>
        <taxon>Bacteria</taxon>
        <taxon>Pseudomonadati</taxon>
        <taxon>Spirochaetota</taxon>
        <taxon>Spirochaetia</taxon>
        <taxon>Leptospirales</taxon>
        <taxon>Leptospiraceae</taxon>
        <taxon>Leptospira</taxon>
    </lineage>
</organism>
<sequence>MKRSLGRLVISQLVRTLTFVIVPTFSNRKGSYLIDFLSLLTLGMQ</sequence>
<dbReference type="EMBL" id="ANCE01000185">
    <property type="protein sequence ID" value="EMK21758.1"/>
    <property type="molecule type" value="Genomic_DNA"/>
</dbReference>
<proteinExistence type="predicted"/>
<protein>
    <submittedName>
        <fullName evidence="1">Uncharacterized protein</fullName>
    </submittedName>
</protein>
<name>M6EZ26_9LEPT</name>
<evidence type="ECO:0000313" key="1">
    <source>
        <dbReference type="EMBL" id="EMK21758.1"/>
    </source>
</evidence>
<gene>
    <name evidence="1" type="ORF">LEP1GSC008_4162</name>
</gene>